<evidence type="ECO:0000256" key="5">
    <source>
        <dbReference type="ARBA" id="ARBA00022692"/>
    </source>
</evidence>
<feature type="transmembrane region" description="Helical" evidence="9">
    <location>
        <begin position="257"/>
        <end position="282"/>
    </location>
</feature>
<feature type="transmembrane region" description="Helical" evidence="9">
    <location>
        <begin position="12"/>
        <end position="42"/>
    </location>
</feature>
<dbReference type="Gene3D" id="1.20.1250.20">
    <property type="entry name" value="MFS general substrate transporter like domains"/>
    <property type="match status" value="2"/>
</dbReference>
<feature type="transmembrane region" description="Helical" evidence="9">
    <location>
        <begin position="54"/>
        <end position="75"/>
    </location>
</feature>
<keyword evidence="5 9" id="KW-0812">Transmembrane</keyword>
<dbReference type="InterPro" id="IPR005829">
    <property type="entry name" value="Sugar_transporter_CS"/>
</dbReference>
<dbReference type="InterPro" id="IPR050814">
    <property type="entry name" value="Myo-inositol_Transporter"/>
</dbReference>
<keyword evidence="4" id="KW-1003">Cell membrane</keyword>
<name>A0ABW1V739_9BACL</name>
<evidence type="ECO:0000313" key="12">
    <source>
        <dbReference type="Proteomes" id="UP001596233"/>
    </source>
</evidence>
<keyword evidence="3 8" id="KW-0813">Transport</keyword>
<feature type="transmembrane region" description="Helical" evidence="9">
    <location>
        <begin position="84"/>
        <end position="102"/>
    </location>
</feature>
<dbReference type="PROSITE" id="PS00217">
    <property type="entry name" value="SUGAR_TRANSPORT_2"/>
    <property type="match status" value="1"/>
</dbReference>
<evidence type="ECO:0000256" key="6">
    <source>
        <dbReference type="ARBA" id="ARBA00022989"/>
    </source>
</evidence>
<dbReference type="InterPro" id="IPR047984">
    <property type="entry name" value="XylE-like"/>
</dbReference>
<feature type="transmembrane region" description="Helical" evidence="9">
    <location>
        <begin position="325"/>
        <end position="346"/>
    </location>
</feature>
<dbReference type="Proteomes" id="UP001596233">
    <property type="component" value="Unassembled WGS sequence"/>
</dbReference>
<feature type="transmembrane region" description="Helical" evidence="9">
    <location>
        <begin position="352"/>
        <end position="376"/>
    </location>
</feature>
<dbReference type="RefSeq" id="WP_379236167.1">
    <property type="nucleotide sequence ID" value="NZ_JBHSTE010000005.1"/>
</dbReference>
<gene>
    <name evidence="11" type="ORF">ACFP56_15540</name>
</gene>
<evidence type="ECO:0000256" key="8">
    <source>
        <dbReference type="RuleBase" id="RU003346"/>
    </source>
</evidence>
<reference evidence="12" key="1">
    <citation type="journal article" date="2019" name="Int. J. Syst. Evol. Microbiol.">
        <title>The Global Catalogue of Microorganisms (GCM) 10K type strain sequencing project: providing services to taxonomists for standard genome sequencing and annotation.</title>
        <authorList>
            <consortium name="The Broad Institute Genomics Platform"/>
            <consortium name="The Broad Institute Genome Sequencing Center for Infectious Disease"/>
            <person name="Wu L."/>
            <person name="Ma J."/>
        </authorList>
    </citation>
    <scope>NUCLEOTIDE SEQUENCE [LARGE SCALE GENOMIC DNA]</scope>
    <source>
        <strain evidence="12">PCU 280</strain>
    </source>
</reference>
<dbReference type="SUPFAM" id="SSF103473">
    <property type="entry name" value="MFS general substrate transporter"/>
    <property type="match status" value="1"/>
</dbReference>
<protein>
    <submittedName>
        <fullName evidence="11">Sugar porter family MFS transporter</fullName>
    </submittedName>
</protein>
<accession>A0ABW1V739</accession>
<evidence type="ECO:0000256" key="4">
    <source>
        <dbReference type="ARBA" id="ARBA00022475"/>
    </source>
</evidence>
<feature type="transmembrane region" description="Helical" evidence="9">
    <location>
        <begin position="142"/>
        <end position="165"/>
    </location>
</feature>
<dbReference type="PROSITE" id="PS00216">
    <property type="entry name" value="SUGAR_TRANSPORT_1"/>
    <property type="match status" value="2"/>
</dbReference>
<comment type="caution">
    <text evidence="11">The sequence shown here is derived from an EMBL/GenBank/DDBJ whole genome shotgun (WGS) entry which is preliminary data.</text>
</comment>
<proteinExistence type="inferred from homology"/>
<feature type="transmembrane region" description="Helical" evidence="9">
    <location>
        <begin position="388"/>
        <end position="408"/>
    </location>
</feature>
<dbReference type="InterPro" id="IPR020846">
    <property type="entry name" value="MFS_dom"/>
</dbReference>
<keyword evidence="7 9" id="KW-0472">Membrane</keyword>
<dbReference type="EMBL" id="JBHSTE010000005">
    <property type="protein sequence ID" value="MFC6334041.1"/>
    <property type="molecule type" value="Genomic_DNA"/>
</dbReference>
<evidence type="ECO:0000256" key="7">
    <source>
        <dbReference type="ARBA" id="ARBA00023136"/>
    </source>
</evidence>
<evidence type="ECO:0000313" key="11">
    <source>
        <dbReference type="EMBL" id="MFC6334041.1"/>
    </source>
</evidence>
<dbReference type="PRINTS" id="PR00171">
    <property type="entry name" value="SUGRTRNSPORT"/>
</dbReference>
<dbReference type="InterPro" id="IPR036259">
    <property type="entry name" value="MFS_trans_sf"/>
</dbReference>
<comment type="similarity">
    <text evidence="2 8">Belongs to the major facilitator superfamily. Sugar transporter (TC 2.A.1.1) family.</text>
</comment>
<dbReference type="PANTHER" id="PTHR48020">
    <property type="entry name" value="PROTON MYO-INOSITOL COTRANSPORTER"/>
    <property type="match status" value="1"/>
</dbReference>
<feature type="domain" description="Major facilitator superfamily (MFS) profile" evidence="10">
    <location>
        <begin position="18"/>
        <end position="443"/>
    </location>
</feature>
<keyword evidence="6 9" id="KW-1133">Transmembrane helix</keyword>
<dbReference type="PANTHER" id="PTHR48020:SF12">
    <property type="entry name" value="PROTON MYO-INOSITOL COTRANSPORTER"/>
    <property type="match status" value="1"/>
</dbReference>
<feature type="transmembrane region" description="Helical" evidence="9">
    <location>
        <begin position="108"/>
        <end position="130"/>
    </location>
</feature>
<dbReference type="InterPro" id="IPR005828">
    <property type="entry name" value="MFS_sugar_transport-like"/>
</dbReference>
<dbReference type="CDD" id="cd17359">
    <property type="entry name" value="MFS_XylE_like"/>
    <property type="match status" value="1"/>
</dbReference>
<organism evidence="11 12">
    <name type="scientific">Paenibacillus septentrionalis</name>
    <dbReference type="NCBI Taxonomy" id="429342"/>
    <lineage>
        <taxon>Bacteria</taxon>
        <taxon>Bacillati</taxon>
        <taxon>Bacillota</taxon>
        <taxon>Bacilli</taxon>
        <taxon>Bacillales</taxon>
        <taxon>Paenibacillaceae</taxon>
        <taxon>Paenibacillus</taxon>
    </lineage>
</organism>
<evidence type="ECO:0000256" key="2">
    <source>
        <dbReference type="ARBA" id="ARBA00010992"/>
    </source>
</evidence>
<feature type="transmembrane region" description="Helical" evidence="9">
    <location>
        <begin position="177"/>
        <end position="199"/>
    </location>
</feature>
<comment type="subcellular location">
    <subcellularLocation>
        <location evidence="1">Cell membrane</location>
        <topology evidence="1">Multi-pass membrane protein</topology>
    </subcellularLocation>
</comment>
<dbReference type="InterPro" id="IPR003663">
    <property type="entry name" value="Sugar/inositol_transpt"/>
</dbReference>
<dbReference type="NCBIfam" id="TIGR00879">
    <property type="entry name" value="SP"/>
    <property type="match status" value="1"/>
</dbReference>
<feature type="transmembrane region" description="Helical" evidence="9">
    <location>
        <begin position="294"/>
        <end position="318"/>
    </location>
</feature>
<evidence type="ECO:0000259" key="10">
    <source>
        <dbReference type="PROSITE" id="PS50850"/>
    </source>
</evidence>
<dbReference type="Pfam" id="PF00083">
    <property type="entry name" value="Sugar_tr"/>
    <property type="match status" value="1"/>
</dbReference>
<keyword evidence="12" id="KW-1185">Reference proteome</keyword>
<sequence>MTTTQSQQASSLKFVTLVSIIAAIGGLLFGFDTAVVSGAIGFMGEKFDLNDFQVGWAVSSLIVGCIIGAAFSGILSDKFGRKRVLITAALLFIISCIGSALPESFSTYVMFRIIGGLGIGITSTLCPLYNAEIAPTKYRGRLVALNQLATVTGIFLVYFVNLWISNSGDSTWQVESAWRWMFGVGTIPGLIFLIALFFVPESPRWLMKQGRRDEAYATLNRIHGEQLANEEIVDIEQSFKQKKGTFSVLFKSPALRAALTVAVVLAVMQQFTGINAVMYYAPEIFKTAGAGTNAALIQTIAIGFINFAFTILSIWLIDRVGRKQLLMYGSAGMAISLFVISIAFNMEETNSVVLLIFLLMYVASFAISLGPVVWVIMSELFPNHVRGIATAIGSMSLWIADYIISQFFPTLLSSIGASSTFIIFAILSVFTFFFTWKKVPETKDVPLEQIETLWAKG</sequence>
<evidence type="ECO:0000256" key="3">
    <source>
        <dbReference type="ARBA" id="ARBA00022448"/>
    </source>
</evidence>
<evidence type="ECO:0000256" key="9">
    <source>
        <dbReference type="SAM" id="Phobius"/>
    </source>
</evidence>
<evidence type="ECO:0000256" key="1">
    <source>
        <dbReference type="ARBA" id="ARBA00004651"/>
    </source>
</evidence>
<dbReference type="PROSITE" id="PS50850">
    <property type="entry name" value="MFS"/>
    <property type="match status" value="1"/>
</dbReference>
<feature type="transmembrane region" description="Helical" evidence="9">
    <location>
        <begin position="414"/>
        <end position="436"/>
    </location>
</feature>